<dbReference type="HOGENOM" id="CLU_065856_1_0_1"/>
<dbReference type="EMBL" id="KN826095">
    <property type="protein sequence ID" value="KIK80124.1"/>
    <property type="molecule type" value="Genomic_DNA"/>
</dbReference>
<name>A0A0D0DG24_9AGAM</name>
<sequence>LPEPAPAVLAPEAAEPPAPPRIHCVLVRDSFWTVFNWFGIACDYLHQLSYDPDCFLSGEQFSNIVNHFVPGHKAQSNMPPDGDEKPPPWPWSNMTTWYIMNWMWSGSSQKSGAEVTHLVKQVILAEDFDPEDLVRFNVAQETSWLDAVLHPLQETASFFQRSRWKETSVEVLVLTQYKSP</sequence>
<keyword evidence="2" id="KW-1185">Reference proteome</keyword>
<proteinExistence type="predicted"/>
<gene>
    <name evidence="1" type="ORF">PAXRUDRAFT_159523</name>
</gene>
<protein>
    <submittedName>
        <fullName evidence="1">Uncharacterized protein</fullName>
    </submittedName>
</protein>
<evidence type="ECO:0000313" key="1">
    <source>
        <dbReference type="EMBL" id="KIK80124.1"/>
    </source>
</evidence>
<accession>A0A0D0DG24</accession>
<dbReference type="AlphaFoldDB" id="A0A0D0DG24"/>
<evidence type="ECO:0000313" key="2">
    <source>
        <dbReference type="Proteomes" id="UP000054538"/>
    </source>
</evidence>
<reference evidence="1 2" key="1">
    <citation type="submission" date="2014-04" db="EMBL/GenBank/DDBJ databases">
        <authorList>
            <consortium name="DOE Joint Genome Institute"/>
            <person name="Kuo A."/>
            <person name="Kohler A."/>
            <person name="Jargeat P."/>
            <person name="Nagy L.G."/>
            <person name="Floudas D."/>
            <person name="Copeland A."/>
            <person name="Barry K.W."/>
            <person name="Cichocki N."/>
            <person name="Veneault-Fourrey C."/>
            <person name="LaButti K."/>
            <person name="Lindquist E.A."/>
            <person name="Lipzen A."/>
            <person name="Lundell T."/>
            <person name="Morin E."/>
            <person name="Murat C."/>
            <person name="Sun H."/>
            <person name="Tunlid A."/>
            <person name="Henrissat B."/>
            <person name="Grigoriev I.V."/>
            <person name="Hibbett D.S."/>
            <person name="Martin F."/>
            <person name="Nordberg H.P."/>
            <person name="Cantor M.N."/>
            <person name="Hua S.X."/>
        </authorList>
    </citation>
    <scope>NUCLEOTIDE SEQUENCE [LARGE SCALE GENOMIC DNA]</scope>
    <source>
        <strain evidence="1 2">Ve08.2h10</strain>
    </source>
</reference>
<feature type="non-terminal residue" evidence="1">
    <location>
        <position position="1"/>
    </location>
</feature>
<dbReference type="InParanoid" id="A0A0D0DG24"/>
<dbReference type="Proteomes" id="UP000054538">
    <property type="component" value="Unassembled WGS sequence"/>
</dbReference>
<dbReference type="OrthoDB" id="3208495at2759"/>
<organism evidence="1 2">
    <name type="scientific">Paxillus rubicundulus Ve08.2h10</name>
    <dbReference type="NCBI Taxonomy" id="930991"/>
    <lineage>
        <taxon>Eukaryota</taxon>
        <taxon>Fungi</taxon>
        <taxon>Dikarya</taxon>
        <taxon>Basidiomycota</taxon>
        <taxon>Agaricomycotina</taxon>
        <taxon>Agaricomycetes</taxon>
        <taxon>Agaricomycetidae</taxon>
        <taxon>Boletales</taxon>
        <taxon>Paxilineae</taxon>
        <taxon>Paxillaceae</taxon>
        <taxon>Paxillus</taxon>
    </lineage>
</organism>
<reference evidence="2" key="2">
    <citation type="submission" date="2015-01" db="EMBL/GenBank/DDBJ databases">
        <title>Evolutionary Origins and Diversification of the Mycorrhizal Mutualists.</title>
        <authorList>
            <consortium name="DOE Joint Genome Institute"/>
            <consortium name="Mycorrhizal Genomics Consortium"/>
            <person name="Kohler A."/>
            <person name="Kuo A."/>
            <person name="Nagy L.G."/>
            <person name="Floudas D."/>
            <person name="Copeland A."/>
            <person name="Barry K.W."/>
            <person name="Cichocki N."/>
            <person name="Veneault-Fourrey C."/>
            <person name="LaButti K."/>
            <person name="Lindquist E.A."/>
            <person name="Lipzen A."/>
            <person name="Lundell T."/>
            <person name="Morin E."/>
            <person name="Murat C."/>
            <person name="Riley R."/>
            <person name="Ohm R."/>
            <person name="Sun H."/>
            <person name="Tunlid A."/>
            <person name="Henrissat B."/>
            <person name="Grigoriev I.V."/>
            <person name="Hibbett D.S."/>
            <person name="Martin F."/>
        </authorList>
    </citation>
    <scope>NUCLEOTIDE SEQUENCE [LARGE SCALE GENOMIC DNA]</scope>
    <source>
        <strain evidence="2">Ve08.2h10</strain>
    </source>
</reference>